<gene>
    <name evidence="13" type="ORF">BCR37DRAFT_381371</name>
</gene>
<dbReference type="EMBL" id="MCFI01000014">
    <property type="protein sequence ID" value="ORY79952.1"/>
    <property type="molecule type" value="Genomic_DNA"/>
</dbReference>
<dbReference type="PANTHER" id="PTHR42885">
    <property type="entry name" value="HISTIDINOL-PHOSPHATE AMINOTRANSFERASE-RELATED"/>
    <property type="match status" value="1"/>
</dbReference>
<dbReference type="GeneID" id="63786281"/>
<dbReference type="GO" id="GO:0030170">
    <property type="term" value="F:pyridoxal phosphate binding"/>
    <property type="evidence" value="ECO:0007669"/>
    <property type="project" value="InterPro"/>
</dbReference>
<comment type="catalytic activity">
    <reaction evidence="11">
        <text>L-histidinol phosphate + 2-oxoglutarate = 3-(imidazol-4-yl)-2-oxopropyl phosphate + L-glutamate</text>
        <dbReference type="Rhea" id="RHEA:23744"/>
        <dbReference type="ChEBI" id="CHEBI:16810"/>
        <dbReference type="ChEBI" id="CHEBI:29985"/>
        <dbReference type="ChEBI" id="CHEBI:57766"/>
        <dbReference type="ChEBI" id="CHEBI:57980"/>
        <dbReference type="EC" id="2.6.1.9"/>
    </reaction>
</comment>
<evidence type="ECO:0000313" key="13">
    <source>
        <dbReference type="EMBL" id="ORY79952.1"/>
    </source>
</evidence>
<evidence type="ECO:0000313" key="14">
    <source>
        <dbReference type="Proteomes" id="UP000193685"/>
    </source>
</evidence>
<evidence type="ECO:0000256" key="4">
    <source>
        <dbReference type="ARBA" id="ARBA00012748"/>
    </source>
</evidence>
<reference evidence="13 14" key="1">
    <citation type="submission" date="2016-07" db="EMBL/GenBank/DDBJ databases">
        <title>Pervasive Adenine N6-methylation of Active Genes in Fungi.</title>
        <authorList>
            <consortium name="DOE Joint Genome Institute"/>
            <person name="Mondo S.J."/>
            <person name="Dannebaum R.O."/>
            <person name="Kuo R.C."/>
            <person name="Labutti K."/>
            <person name="Haridas S."/>
            <person name="Kuo A."/>
            <person name="Salamov A."/>
            <person name="Ahrendt S.R."/>
            <person name="Lipzen A."/>
            <person name="Sullivan W."/>
            <person name="Andreopoulos W.B."/>
            <person name="Clum A."/>
            <person name="Lindquist E."/>
            <person name="Daum C."/>
            <person name="Ramamoorthy G.K."/>
            <person name="Gryganskyi A."/>
            <person name="Culley D."/>
            <person name="Magnuson J.K."/>
            <person name="James T.Y."/>
            <person name="O'Malley M.A."/>
            <person name="Stajich J.E."/>
            <person name="Spatafora J.W."/>
            <person name="Visel A."/>
            <person name="Grigoriev I.V."/>
        </authorList>
    </citation>
    <scope>NUCLEOTIDE SEQUENCE [LARGE SCALE GENOMIC DNA]</scope>
    <source>
        <strain evidence="13 14">12-1054</strain>
    </source>
</reference>
<proteinExistence type="inferred from homology"/>
<dbReference type="Gene3D" id="3.40.640.10">
    <property type="entry name" value="Type I PLP-dependent aspartate aminotransferase-like (Major domain)"/>
    <property type="match status" value="1"/>
</dbReference>
<keyword evidence="14" id="KW-1185">Reference proteome</keyword>
<name>A0A1Y2F7T1_PROLT</name>
<dbReference type="InterPro" id="IPR004839">
    <property type="entry name" value="Aminotransferase_I/II_large"/>
</dbReference>
<dbReference type="PANTHER" id="PTHR42885:SF2">
    <property type="entry name" value="HISTIDINOL-PHOSPHATE AMINOTRANSFERASE"/>
    <property type="match status" value="1"/>
</dbReference>
<keyword evidence="6" id="KW-0028">Amino-acid biosynthesis</keyword>
<dbReference type="STRING" id="56484.A0A1Y2F7T1"/>
<dbReference type="OMA" id="NFVQFGR"/>
<dbReference type="SUPFAM" id="SSF53383">
    <property type="entry name" value="PLP-dependent transferases"/>
    <property type="match status" value="1"/>
</dbReference>
<keyword evidence="8" id="KW-0663">Pyridoxal phosphate</keyword>
<dbReference type="RefSeq" id="XP_040724086.1">
    <property type="nucleotide sequence ID" value="XM_040869682.1"/>
</dbReference>
<comment type="cofactor">
    <cofactor evidence="1">
        <name>pyridoxal 5'-phosphate</name>
        <dbReference type="ChEBI" id="CHEBI:597326"/>
    </cofactor>
</comment>
<evidence type="ECO:0000256" key="8">
    <source>
        <dbReference type="ARBA" id="ARBA00022898"/>
    </source>
</evidence>
<evidence type="ECO:0000256" key="10">
    <source>
        <dbReference type="ARBA" id="ARBA00030262"/>
    </source>
</evidence>
<comment type="caution">
    <text evidence="13">The sequence shown here is derived from an EMBL/GenBank/DDBJ whole genome shotgun (WGS) entry which is preliminary data.</text>
</comment>
<organism evidence="13 14">
    <name type="scientific">Protomyces lactucae-debilis</name>
    <dbReference type="NCBI Taxonomy" id="2754530"/>
    <lineage>
        <taxon>Eukaryota</taxon>
        <taxon>Fungi</taxon>
        <taxon>Dikarya</taxon>
        <taxon>Ascomycota</taxon>
        <taxon>Taphrinomycotina</taxon>
        <taxon>Taphrinomycetes</taxon>
        <taxon>Taphrinales</taxon>
        <taxon>Protomycetaceae</taxon>
        <taxon>Protomyces</taxon>
    </lineage>
</organism>
<dbReference type="OrthoDB" id="2015537at2759"/>
<dbReference type="Pfam" id="PF00155">
    <property type="entry name" value="Aminotran_1_2"/>
    <property type="match status" value="1"/>
</dbReference>
<dbReference type="InterPro" id="IPR015421">
    <property type="entry name" value="PyrdxlP-dep_Trfase_major"/>
</dbReference>
<dbReference type="HAMAP" id="MF_01023">
    <property type="entry name" value="HisC_aminotrans_2"/>
    <property type="match status" value="1"/>
</dbReference>
<dbReference type="AlphaFoldDB" id="A0A1Y2F7T1"/>
<comment type="pathway">
    <text evidence="2">Amino-acid biosynthesis; L-histidine biosynthesis; L-histidine from 5-phospho-alpha-D-ribose 1-diphosphate: step 7/9.</text>
</comment>
<dbReference type="Gene3D" id="3.90.1150.10">
    <property type="entry name" value="Aspartate Aminotransferase, domain 1"/>
    <property type="match status" value="1"/>
</dbReference>
<feature type="domain" description="Aminotransferase class I/classII large" evidence="12">
    <location>
        <begin position="49"/>
        <end position="370"/>
    </location>
</feature>
<evidence type="ECO:0000256" key="6">
    <source>
        <dbReference type="ARBA" id="ARBA00022605"/>
    </source>
</evidence>
<evidence type="ECO:0000256" key="9">
    <source>
        <dbReference type="ARBA" id="ARBA00023102"/>
    </source>
</evidence>
<dbReference type="PROSITE" id="PS00599">
    <property type="entry name" value="AA_TRANSFER_CLASS_2"/>
    <property type="match status" value="1"/>
</dbReference>
<evidence type="ECO:0000256" key="3">
    <source>
        <dbReference type="ARBA" id="ARBA00008392"/>
    </source>
</evidence>
<evidence type="ECO:0000256" key="11">
    <source>
        <dbReference type="ARBA" id="ARBA00047481"/>
    </source>
</evidence>
<dbReference type="InterPro" id="IPR005861">
    <property type="entry name" value="HisP_aminotrans"/>
</dbReference>
<evidence type="ECO:0000256" key="2">
    <source>
        <dbReference type="ARBA" id="ARBA00005011"/>
    </source>
</evidence>
<protein>
    <recommendedName>
        <fullName evidence="4">histidinol-phosphate transaminase</fullName>
        <ecNumber evidence="4">2.6.1.9</ecNumber>
    </recommendedName>
    <alternativeName>
        <fullName evidence="10">Imidazole acetol-phosphate transaminase</fullName>
    </alternativeName>
</protein>
<dbReference type="GO" id="GO:0000105">
    <property type="term" value="P:L-histidine biosynthetic process"/>
    <property type="evidence" value="ECO:0007669"/>
    <property type="project" value="UniProtKB-KW"/>
</dbReference>
<evidence type="ECO:0000256" key="5">
    <source>
        <dbReference type="ARBA" id="ARBA00022576"/>
    </source>
</evidence>
<keyword evidence="7 13" id="KW-0808">Transferase</keyword>
<evidence type="ECO:0000256" key="7">
    <source>
        <dbReference type="ARBA" id="ARBA00022679"/>
    </source>
</evidence>
<dbReference type="InterPro" id="IPR001917">
    <property type="entry name" value="Aminotrans_II_pyridoxalP_BS"/>
</dbReference>
<dbReference type="NCBIfam" id="TIGR01141">
    <property type="entry name" value="hisC"/>
    <property type="match status" value="1"/>
</dbReference>
<evidence type="ECO:0000256" key="1">
    <source>
        <dbReference type="ARBA" id="ARBA00001933"/>
    </source>
</evidence>
<accession>A0A1Y2F7T1</accession>
<sequence length="381" mass="42199">MAFDLEVLVRPNIWKLAPYRCARDDYNGPGFIFLDANENSYGPSLGDYKDLQQLNRYPDPNQLEVKRRLCVLRGGDLTPENLFVGVGSDEAIDNILRVFCRPGRDKILTTPPTYGMYGVCASINDVDVVKIPLDPHNAFQPRMEEIMTKLQQDKDIKCLFLCSPGNPTSKLIDPKHILQVLESGWHGILVVDEAYIDFSLDGSSVCTWVNRYPNLIVMQTLSKAFGLAAIRLGVAFCSPAVASLMNALKAPYNISTPTSDLALRALSDDGLQTMRKHVSQLNASRTRLAKNLQDLPQVSQLVGGTEANFIMAQIQSTKTGKVSNALALQVYEALAQTRKVVVRFRGNEVGCEGCLRITVGTEPENETLMTVLRQALDEFDV</sequence>
<dbReference type="InterPro" id="IPR015422">
    <property type="entry name" value="PyrdxlP-dep_Trfase_small"/>
</dbReference>
<keyword evidence="9" id="KW-0368">Histidine biosynthesis</keyword>
<dbReference type="Proteomes" id="UP000193685">
    <property type="component" value="Unassembled WGS sequence"/>
</dbReference>
<comment type="similarity">
    <text evidence="3">Belongs to the class-II pyridoxal-phosphate-dependent aminotransferase family.</text>
</comment>
<dbReference type="CDD" id="cd00609">
    <property type="entry name" value="AAT_like"/>
    <property type="match status" value="1"/>
</dbReference>
<dbReference type="GO" id="GO:0004400">
    <property type="term" value="F:histidinol-phosphate transaminase activity"/>
    <property type="evidence" value="ECO:0007669"/>
    <property type="project" value="UniProtKB-EC"/>
</dbReference>
<dbReference type="EC" id="2.6.1.9" evidence="4"/>
<dbReference type="InterPro" id="IPR015424">
    <property type="entry name" value="PyrdxlP-dep_Trfase"/>
</dbReference>
<evidence type="ECO:0000259" key="12">
    <source>
        <dbReference type="Pfam" id="PF00155"/>
    </source>
</evidence>
<keyword evidence="5" id="KW-0032">Aminotransferase</keyword>